<sequence>MLIFNNIQNTPKWSLGMVTSEKELYSQVKSLLELIIIVMIIALIVLYIIVFLISGIIAKPLI</sequence>
<keyword evidence="1" id="KW-0812">Transmembrane</keyword>
<reference evidence="2" key="1">
    <citation type="submission" date="2020-12" db="EMBL/GenBank/DDBJ databases">
        <title>Clostridium thailandense sp. nov., a novel acetogenic bacterium isolated from peat land soil in Thailand.</title>
        <authorList>
            <person name="Chaikitkaew S."/>
            <person name="Birkeland N.K."/>
        </authorList>
    </citation>
    <scope>NUCLEOTIDE SEQUENCE</scope>
    <source>
        <strain evidence="2">PL3</strain>
    </source>
</reference>
<keyword evidence="3" id="KW-1185">Reference proteome</keyword>
<evidence type="ECO:0000313" key="3">
    <source>
        <dbReference type="Proteomes" id="UP000694308"/>
    </source>
</evidence>
<organism evidence="2 3">
    <name type="scientific">Clostridium thailandense</name>
    <dbReference type="NCBI Taxonomy" id="2794346"/>
    <lineage>
        <taxon>Bacteria</taxon>
        <taxon>Bacillati</taxon>
        <taxon>Bacillota</taxon>
        <taxon>Clostridia</taxon>
        <taxon>Eubacteriales</taxon>
        <taxon>Clostridiaceae</taxon>
        <taxon>Clostridium</taxon>
    </lineage>
</organism>
<dbReference type="AlphaFoldDB" id="A0A949WRG0"/>
<name>A0A949WRG0_9CLOT</name>
<proteinExistence type="predicted"/>
<gene>
    <name evidence="2" type="ORF">I6U48_13820</name>
</gene>
<keyword evidence="1" id="KW-1133">Transmembrane helix</keyword>
<dbReference type="RefSeq" id="WP_218321048.1">
    <property type="nucleotide sequence ID" value="NZ_JAEEGC010000062.1"/>
</dbReference>
<feature type="transmembrane region" description="Helical" evidence="1">
    <location>
        <begin position="34"/>
        <end position="58"/>
    </location>
</feature>
<accession>A0A949WRG0</accession>
<keyword evidence="1" id="KW-0472">Membrane</keyword>
<dbReference type="Proteomes" id="UP000694308">
    <property type="component" value="Unassembled WGS sequence"/>
</dbReference>
<evidence type="ECO:0000256" key="1">
    <source>
        <dbReference type="SAM" id="Phobius"/>
    </source>
</evidence>
<comment type="caution">
    <text evidence="2">The sequence shown here is derived from an EMBL/GenBank/DDBJ whole genome shotgun (WGS) entry which is preliminary data.</text>
</comment>
<evidence type="ECO:0000313" key="2">
    <source>
        <dbReference type="EMBL" id="MBV7273980.1"/>
    </source>
</evidence>
<dbReference type="EMBL" id="JAEEGC010000062">
    <property type="protein sequence ID" value="MBV7273980.1"/>
    <property type="molecule type" value="Genomic_DNA"/>
</dbReference>
<protein>
    <submittedName>
        <fullName evidence="2">Uncharacterized protein</fullName>
    </submittedName>
</protein>